<organism evidence="1 2">
    <name type="scientific">Scutellospora calospora</name>
    <dbReference type="NCBI Taxonomy" id="85575"/>
    <lineage>
        <taxon>Eukaryota</taxon>
        <taxon>Fungi</taxon>
        <taxon>Fungi incertae sedis</taxon>
        <taxon>Mucoromycota</taxon>
        <taxon>Glomeromycotina</taxon>
        <taxon>Glomeromycetes</taxon>
        <taxon>Diversisporales</taxon>
        <taxon>Gigasporaceae</taxon>
        <taxon>Scutellospora</taxon>
    </lineage>
</organism>
<keyword evidence="2" id="KW-1185">Reference proteome</keyword>
<dbReference type="Proteomes" id="UP000789860">
    <property type="component" value="Unassembled WGS sequence"/>
</dbReference>
<proteinExistence type="predicted"/>
<name>A0ACA9NA27_9GLOM</name>
<sequence>GYTPSSNGARNYYNGNSAPISKVSDDDRNSYAPYKGYYQNNDNVKSHDDNVFRPPQRKYSLSPSLSSVGSNTSNNIPSRYQQDDKRSNNYL</sequence>
<evidence type="ECO:0000313" key="2">
    <source>
        <dbReference type="Proteomes" id="UP000789860"/>
    </source>
</evidence>
<gene>
    <name evidence="1" type="ORF">SCALOS_LOCUS8373</name>
</gene>
<dbReference type="EMBL" id="CAJVPM010021899">
    <property type="protein sequence ID" value="CAG8642469.1"/>
    <property type="molecule type" value="Genomic_DNA"/>
</dbReference>
<accession>A0ACA9NA27</accession>
<reference evidence="1" key="1">
    <citation type="submission" date="2021-06" db="EMBL/GenBank/DDBJ databases">
        <authorList>
            <person name="Kallberg Y."/>
            <person name="Tangrot J."/>
            <person name="Rosling A."/>
        </authorList>
    </citation>
    <scope>NUCLEOTIDE SEQUENCE</scope>
    <source>
        <strain evidence="1">AU212A</strain>
    </source>
</reference>
<evidence type="ECO:0000313" key="1">
    <source>
        <dbReference type="EMBL" id="CAG8642469.1"/>
    </source>
</evidence>
<feature type="non-terminal residue" evidence="1">
    <location>
        <position position="1"/>
    </location>
</feature>
<protein>
    <submittedName>
        <fullName evidence="1">4514_t:CDS:1</fullName>
    </submittedName>
</protein>
<comment type="caution">
    <text evidence="1">The sequence shown here is derived from an EMBL/GenBank/DDBJ whole genome shotgun (WGS) entry which is preliminary data.</text>
</comment>